<feature type="domain" description="FCH" evidence="2">
    <location>
        <begin position="17"/>
        <end position="87"/>
    </location>
</feature>
<evidence type="ECO:0000313" key="3">
    <source>
        <dbReference type="EMBL" id="KAF3277678.1"/>
    </source>
</evidence>
<evidence type="ECO:0000259" key="2">
    <source>
        <dbReference type="Pfam" id="PF00611"/>
    </source>
</evidence>
<reference evidence="3 4" key="1">
    <citation type="submission" date="2020-01" db="EMBL/GenBank/DDBJ databases">
        <authorList>
            <person name="Palmer J.M."/>
        </authorList>
    </citation>
    <scope>NUCLEOTIDE SEQUENCE [LARGE SCALE GENOMIC DNA]</scope>
    <source>
        <strain evidence="3 4">TWF970</strain>
    </source>
</reference>
<gene>
    <name evidence="3" type="ORF">TWF970_011616</name>
</gene>
<dbReference type="Gene3D" id="1.20.1270.60">
    <property type="entry name" value="Arfaptin homology (AH) domain/BAR domain"/>
    <property type="match status" value="1"/>
</dbReference>
<dbReference type="Pfam" id="PF00611">
    <property type="entry name" value="FCH"/>
    <property type="match status" value="1"/>
</dbReference>
<accession>A0A7C8RCG6</accession>
<dbReference type="OrthoDB" id="2155291at2759"/>
<feature type="transmembrane region" description="Helical" evidence="1">
    <location>
        <begin position="107"/>
        <end position="126"/>
    </location>
</feature>
<dbReference type="AlphaFoldDB" id="A0A7C8RCG6"/>
<sequence length="134" mass="14897">MPTGFTESFWSPDYAGGLGKLFAKLQQGVVENQQVITIARLRADAEDAYGDKLKGIAPAAERPDGFARDEGASTRKAYEGIKKEMDSVRCDILHFNLAIMATHLQHLAFWSSIASLSLVVEFMVFLNSRQHHQI</sequence>
<dbReference type="InterPro" id="IPR001060">
    <property type="entry name" value="FCH_dom"/>
</dbReference>
<protein>
    <recommendedName>
        <fullName evidence="2">FCH domain-containing protein</fullName>
    </recommendedName>
</protein>
<comment type="caution">
    <text evidence="3">The sequence shown here is derived from an EMBL/GenBank/DDBJ whole genome shotgun (WGS) entry which is preliminary data.</text>
</comment>
<keyword evidence="1" id="KW-1133">Transmembrane helix</keyword>
<organism evidence="3 4">
    <name type="scientific">Orbilia oligospora</name>
    <name type="common">Nematode-trapping fungus</name>
    <name type="synonym">Arthrobotrys oligospora</name>
    <dbReference type="NCBI Taxonomy" id="2813651"/>
    <lineage>
        <taxon>Eukaryota</taxon>
        <taxon>Fungi</taxon>
        <taxon>Dikarya</taxon>
        <taxon>Ascomycota</taxon>
        <taxon>Pezizomycotina</taxon>
        <taxon>Orbiliomycetes</taxon>
        <taxon>Orbiliales</taxon>
        <taxon>Orbiliaceae</taxon>
        <taxon>Orbilia</taxon>
    </lineage>
</organism>
<dbReference type="InterPro" id="IPR027267">
    <property type="entry name" value="AH/BAR_dom_sf"/>
</dbReference>
<proteinExistence type="predicted"/>
<keyword evidence="1" id="KW-0472">Membrane</keyword>
<dbReference type="Proteomes" id="UP000474640">
    <property type="component" value="Unassembled WGS sequence"/>
</dbReference>
<name>A0A7C8RCG6_ORBOL</name>
<keyword evidence="1" id="KW-0812">Transmembrane</keyword>
<evidence type="ECO:0000313" key="4">
    <source>
        <dbReference type="Proteomes" id="UP000474640"/>
    </source>
</evidence>
<dbReference type="SUPFAM" id="SSF103657">
    <property type="entry name" value="BAR/IMD domain-like"/>
    <property type="match status" value="1"/>
</dbReference>
<dbReference type="EMBL" id="JAABOJ010000027">
    <property type="protein sequence ID" value="KAF3277678.1"/>
    <property type="molecule type" value="Genomic_DNA"/>
</dbReference>
<evidence type="ECO:0000256" key="1">
    <source>
        <dbReference type="SAM" id="Phobius"/>
    </source>
</evidence>